<evidence type="ECO:0000313" key="5">
    <source>
        <dbReference type="EMBL" id="BCG25201.1"/>
    </source>
</evidence>
<feature type="domain" description="FecR protein" evidence="3">
    <location>
        <begin position="136"/>
        <end position="223"/>
    </location>
</feature>
<dbReference type="InterPro" id="IPR012373">
    <property type="entry name" value="Ferrdict_sens_TM"/>
</dbReference>
<gene>
    <name evidence="5" type="primary">fpvR</name>
    <name evidence="5" type="ORF">TUM18999_33920</name>
    <name evidence="6" type="ORF">TUM20286_40950</name>
</gene>
<evidence type="ECO:0000256" key="1">
    <source>
        <dbReference type="SAM" id="MobiDB-lite"/>
    </source>
</evidence>
<keyword evidence="2" id="KW-0812">Transmembrane</keyword>
<dbReference type="PANTHER" id="PTHR30273:SF2">
    <property type="entry name" value="PROTEIN FECR"/>
    <property type="match status" value="1"/>
</dbReference>
<evidence type="ECO:0000256" key="2">
    <source>
        <dbReference type="SAM" id="Phobius"/>
    </source>
</evidence>
<keyword evidence="2" id="KW-1133">Transmembrane helix</keyword>
<protein>
    <submittedName>
        <fullName evidence="5">Protein FpvR</fullName>
    </submittedName>
</protein>
<dbReference type="PANTHER" id="PTHR30273">
    <property type="entry name" value="PERIPLASMIC SIGNAL SENSOR AND SIGMA FACTOR ACTIVATOR FECR-RELATED"/>
    <property type="match status" value="1"/>
</dbReference>
<proteinExistence type="predicted"/>
<dbReference type="RefSeq" id="WP_228723452.1">
    <property type="nucleotide sequence ID" value="NZ_AP023189.1"/>
</dbReference>
<dbReference type="EMBL" id="AP023189">
    <property type="protein sequence ID" value="BCG25201.1"/>
    <property type="molecule type" value="Genomic_DNA"/>
</dbReference>
<name>A0A6J4E9J5_9PSED</name>
<keyword evidence="2" id="KW-0472">Membrane</keyword>
<dbReference type="AlphaFoldDB" id="A0A6J4E9J5"/>
<evidence type="ECO:0000313" key="6">
    <source>
        <dbReference type="EMBL" id="GJN54343.1"/>
    </source>
</evidence>
<evidence type="ECO:0000259" key="4">
    <source>
        <dbReference type="Pfam" id="PF16220"/>
    </source>
</evidence>
<reference evidence="5 7" key="1">
    <citation type="submission" date="2020-05" db="EMBL/GenBank/DDBJ databases">
        <title>Characterization of novel class B3 metallo-beta-lactamase from novel Pseudomonas species.</title>
        <authorList>
            <person name="Yamada K."/>
            <person name="Aoki K."/>
            <person name="Ishii Y."/>
        </authorList>
    </citation>
    <scope>NUCLEOTIDE SEQUENCE [LARGE SCALE GENOMIC DNA]</scope>
    <source>
        <strain evidence="5 7">TUM18999</strain>
        <strain evidence="6 8">TUM20286</strain>
    </source>
</reference>
<evidence type="ECO:0000313" key="7">
    <source>
        <dbReference type="Proteomes" id="UP000509383"/>
    </source>
</evidence>
<feature type="transmembrane region" description="Helical" evidence="2">
    <location>
        <begin position="105"/>
        <end position="126"/>
    </location>
</feature>
<dbReference type="Proteomes" id="UP001054892">
    <property type="component" value="Unassembled WGS sequence"/>
</dbReference>
<dbReference type="PIRSF" id="PIRSF018266">
    <property type="entry name" value="FecR"/>
    <property type="match status" value="1"/>
</dbReference>
<dbReference type="Pfam" id="PF04773">
    <property type="entry name" value="FecR"/>
    <property type="match status" value="1"/>
</dbReference>
<accession>A0A6J4E9J5</accession>
<feature type="region of interest" description="Disordered" evidence="1">
    <location>
        <begin position="66"/>
        <end position="92"/>
    </location>
</feature>
<feature type="domain" description="FecR N-terminal" evidence="4">
    <location>
        <begin position="17"/>
        <end position="54"/>
    </location>
</feature>
<dbReference type="InterPro" id="IPR032623">
    <property type="entry name" value="FecR_N"/>
</dbReference>
<evidence type="ECO:0000313" key="8">
    <source>
        <dbReference type="Proteomes" id="UP001054892"/>
    </source>
</evidence>
<dbReference type="Proteomes" id="UP000509383">
    <property type="component" value="Chromosome"/>
</dbReference>
<sequence>MNNASSKPQGDSLVEVAAHWCMRLHAEDCTDEERAQFQAWIEADPAHALEYAEMLEIWELSEHLPPTQSSPRLHVPRQLPKPPPSLAQLPPRQRPRGLLRRHARALVLALVALPLAGYSGWIAGWLPDSYQRFEAENSIRRITLPDGSDVELNLATRLSYANFIDQRRVSLDSGEAYFHVSHDSAHPFVVHAGQGSITVTGTRFNVWKYQDNVVVTVTEGSVKVRSEQRGNDSNLSPGMQASFSPGDMKPAVGAVDTQKALAWRDGKLILDDLTLAEAVPLINRYLDAPLVLGDQASADQRIGGIYSTRDIRSLVSALPQVLPVSLAQQADGSTLISNRKMRL</sequence>
<organism evidence="5 7">
    <name type="scientific">Pseudomonas tohonis</name>
    <dbReference type="NCBI Taxonomy" id="2725477"/>
    <lineage>
        <taxon>Bacteria</taxon>
        <taxon>Pseudomonadati</taxon>
        <taxon>Pseudomonadota</taxon>
        <taxon>Gammaproteobacteria</taxon>
        <taxon>Pseudomonadales</taxon>
        <taxon>Pseudomonadaceae</taxon>
        <taxon>Pseudomonas</taxon>
    </lineage>
</organism>
<evidence type="ECO:0000259" key="3">
    <source>
        <dbReference type="Pfam" id="PF04773"/>
    </source>
</evidence>
<dbReference type="EMBL" id="BQKM01000010">
    <property type="protein sequence ID" value="GJN54343.1"/>
    <property type="molecule type" value="Genomic_DNA"/>
</dbReference>
<dbReference type="Gene3D" id="2.60.120.1440">
    <property type="match status" value="1"/>
</dbReference>
<keyword evidence="8" id="KW-1185">Reference proteome</keyword>
<dbReference type="GO" id="GO:0016989">
    <property type="term" value="F:sigma factor antagonist activity"/>
    <property type="evidence" value="ECO:0007669"/>
    <property type="project" value="TreeGrafter"/>
</dbReference>
<dbReference type="InterPro" id="IPR006860">
    <property type="entry name" value="FecR"/>
</dbReference>
<dbReference type="Pfam" id="PF16220">
    <property type="entry name" value="DUF4880"/>
    <property type="match status" value="1"/>
</dbReference>
<dbReference type="KEGG" id="ptw:TUM18999_33920"/>